<evidence type="ECO:0000256" key="1">
    <source>
        <dbReference type="SAM" id="MobiDB-lite"/>
    </source>
</evidence>
<dbReference type="EMBL" id="MUMY01000027">
    <property type="protein sequence ID" value="ONM46290.1"/>
    <property type="molecule type" value="Genomic_DNA"/>
</dbReference>
<proteinExistence type="predicted"/>
<dbReference type="Proteomes" id="UP000188836">
    <property type="component" value="Unassembled WGS sequence"/>
</dbReference>
<dbReference type="AlphaFoldDB" id="A0A1V2T9W8"/>
<comment type="caution">
    <text evidence="2">The sequence shown here is derived from an EMBL/GenBank/DDBJ whole genome shotgun (WGS) entry which is preliminary data.</text>
</comment>
<name>A0A1V2T9W8_9NOCA</name>
<gene>
    <name evidence="2" type="ORF">B0T46_23675</name>
</gene>
<evidence type="ECO:0000313" key="3">
    <source>
        <dbReference type="Proteomes" id="UP000188836"/>
    </source>
</evidence>
<accession>A0A1V2T9W8</accession>
<organism evidence="2 3">
    <name type="scientific">Nocardia donostiensis</name>
    <dbReference type="NCBI Taxonomy" id="1538463"/>
    <lineage>
        <taxon>Bacteria</taxon>
        <taxon>Bacillati</taxon>
        <taxon>Actinomycetota</taxon>
        <taxon>Actinomycetes</taxon>
        <taxon>Mycobacteriales</taxon>
        <taxon>Nocardiaceae</taxon>
        <taxon>Nocardia</taxon>
    </lineage>
</organism>
<sequence>MGVMAAALRNSELPDTSEAMEFVAHGVDSALTDLRADTAAAGRIPTIDTRLPPVTAAVDPDQMLARFRDVQYVIHEEHNTYTTARTESGARVRVPCIMTGSKLCVSRPLTPWPPSRPTCPPAGGCPQSGGAHS</sequence>
<protein>
    <submittedName>
        <fullName evidence="2">Uncharacterized protein</fullName>
    </submittedName>
</protein>
<feature type="region of interest" description="Disordered" evidence="1">
    <location>
        <begin position="112"/>
        <end position="133"/>
    </location>
</feature>
<evidence type="ECO:0000313" key="2">
    <source>
        <dbReference type="EMBL" id="ONM46290.1"/>
    </source>
</evidence>
<reference evidence="2 3" key="1">
    <citation type="journal article" date="2016" name="Antonie Van Leeuwenhoek">
        <title>Nocardia donostiensis sp. nov., isolated from human respiratory specimens.</title>
        <authorList>
            <person name="Ercibengoa M."/>
            <person name="Bell M."/>
            <person name="Marimon J.M."/>
            <person name="Humrighouse B."/>
            <person name="Klenk H.P."/>
            <person name="Potter G."/>
            <person name="Perez-Trallero E."/>
        </authorList>
    </citation>
    <scope>NUCLEOTIDE SEQUENCE [LARGE SCALE GENOMIC DNA]</scope>
    <source>
        <strain evidence="2 3">X1655</strain>
    </source>
</reference>
<keyword evidence="3" id="KW-1185">Reference proteome</keyword>